<proteinExistence type="inferred from homology"/>
<dbReference type="InterPro" id="IPR008271">
    <property type="entry name" value="Ser/Thr_kinase_AS"/>
</dbReference>
<dbReference type="SMART" id="SM00220">
    <property type="entry name" value="S_TKc"/>
    <property type="match status" value="1"/>
</dbReference>
<dbReference type="GO" id="GO:0007165">
    <property type="term" value="P:signal transduction"/>
    <property type="evidence" value="ECO:0007669"/>
    <property type="project" value="TreeGrafter"/>
</dbReference>
<keyword evidence="9" id="KW-1185">Reference proteome</keyword>
<dbReference type="PROSITE" id="PS00107">
    <property type="entry name" value="PROTEIN_KINASE_ATP"/>
    <property type="match status" value="1"/>
</dbReference>
<comment type="similarity">
    <text evidence="6">Belongs to the protein kinase superfamily.</text>
</comment>
<keyword evidence="1" id="KW-0808">Transferase</keyword>
<dbReference type="Gene3D" id="1.10.510.10">
    <property type="entry name" value="Transferase(Phosphotransferase) domain 1"/>
    <property type="match status" value="1"/>
</dbReference>
<sequence length="447" mass="47573">MSTSVVAAAASAAHHGLQPASVPQAKGQLSWLNVGSLGSGSFGHVSLALNLLDHSLFAIKSCGPPSASTSCSPLLLSQLLNELHILRSLRSPFIVRCLGAQYLSDSSPALFLEYMDGGSLADLLRRSGGKLSDETLVARYTCSILQGLHYLHDNGIVHCDIKSHNILIGSSGVKIADFGAARRLQGDNLCSVDDKKKMDYMHQLRGTPLYMAPEVVQGVEQGPPSDIWSLGCTVVEMLQGRPPWGHISNVGALFLKLAGSSQESPPLPELVSAEAKDFLRLCLQRDPKARPTAAELLHHPFIMACKAGSDAGIECRNWPELLGAGSPRSTLKLADQYWGSDIECCSTAATASSMPNVGAPSRVAISGSGRPITSCKYRSEEAAAGDWITVKRMMTGGQQQLARPSCVSGAVGNSECGPEIRRASEVSLACAAFLMRNRNARRRRTVG</sequence>
<dbReference type="GO" id="GO:0005524">
    <property type="term" value="F:ATP binding"/>
    <property type="evidence" value="ECO:0007669"/>
    <property type="project" value="UniProtKB-UniRule"/>
</dbReference>
<keyword evidence="2 5" id="KW-0547">Nucleotide-binding</keyword>
<comment type="caution">
    <text evidence="8">The sequence shown here is derived from an EMBL/GenBank/DDBJ whole genome shotgun (WGS) entry which is preliminary data.</text>
</comment>
<dbReference type="EMBL" id="JABFUD020000018">
    <property type="protein sequence ID" value="KAI5066677.1"/>
    <property type="molecule type" value="Genomic_DNA"/>
</dbReference>
<keyword evidence="6" id="KW-0723">Serine/threonine-protein kinase</keyword>
<dbReference type="PANTHER" id="PTHR48011:SF4">
    <property type="entry name" value="MITOGEN-ACTIVATED PROTEIN KINASE KINASE KINASE 19"/>
    <property type="match status" value="1"/>
</dbReference>
<protein>
    <recommendedName>
        <fullName evidence="7">Protein kinase domain-containing protein</fullName>
    </recommendedName>
</protein>
<organism evidence="8 9">
    <name type="scientific">Adiantum capillus-veneris</name>
    <name type="common">Maidenhair fern</name>
    <dbReference type="NCBI Taxonomy" id="13818"/>
    <lineage>
        <taxon>Eukaryota</taxon>
        <taxon>Viridiplantae</taxon>
        <taxon>Streptophyta</taxon>
        <taxon>Embryophyta</taxon>
        <taxon>Tracheophyta</taxon>
        <taxon>Polypodiopsida</taxon>
        <taxon>Polypodiidae</taxon>
        <taxon>Polypodiales</taxon>
        <taxon>Pteridineae</taxon>
        <taxon>Pteridaceae</taxon>
        <taxon>Vittarioideae</taxon>
        <taxon>Adiantum</taxon>
    </lineage>
</organism>
<evidence type="ECO:0000259" key="7">
    <source>
        <dbReference type="PROSITE" id="PS50011"/>
    </source>
</evidence>
<gene>
    <name evidence="8" type="ORF">GOP47_0019301</name>
</gene>
<evidence type="ECO:0000256" key="5">
    <source>
        <dbReference type="PROSITE-ProRule" id="PRU10141"/>
    </source>
</evidence>
<dbReference type="AlphaFoldDB" id="A0A9D4UFC4"/>
<dbReference type="SUPFAM" id="SSF56112">
    <property type="entry name" value="Protein kinase-like (PK-like)"/>
    <property type="match status" value="1"/>
</dbReference>
<evidence type="ECO:0000256" key="2">
    <source>
        <dbReference type="ARBA" id="ARBA00022741"/>
    </source>
</evidence>
<dbReference type="PROSITE" id="PS00108">
    <property type="entry name" value="PROTEIN_KINASE_ST"/>
    <property type="match status" value="1"/>
</dbReference>
<accession>A0A9D4UFC4</accession>
<dbReference type="CDD" id="cd06606">
    <property type="entry name" value="STKc_MAPKKK"/>
    <property type="match status" value="1"/>
</dbReference>
<dbReference type="PROSITE" id="PS50011">
    <property type="entry name" value="PROTEIN_KINASE_DOM"/>
    <property type="match status" value="1"/>
</dbReference>
<keyword evidence="4 5" id="KW-0067">ATP-binding</keyword>
<reference evidence="8" key="1">
    <citation type="submission" date="2021-01" db="EMBL/GenBank/DDBJ databases">
        <title>Adiantum capillus-veneris genome.</title>
        <authorList>
            <person name="Fang Y."/>
            <person name="Liao Q."/>
        </authorList>
    </citation>
    <scope>NUCLEOTIDE SEQUENCE</scope>
    <source>
        <strain evidence="8">H3</strain>
        <tissue evidence="8">Leaf</tissue>
    </source>
</reference>
<dbReference type="InterPro" id="IPR017441">
    <property type="entry name" value="Protein_kinase_ATP_BS"/>
</dbReference>
<name>A0A9D4UFC4_ADICA</name>
<evidence type="ECO:0000256" key="4">
    <source>
        <dbReference type="ARBA" id="ARBA00022840"/>
    </source>
</evidence>
<evidence type="ECO:0000313" key="8">
    <source>
        <dbReference type="EMBL" id="KAI5066677.1"/>
    </source>
</evidence>
<dbReference type="GO" id="GO:0004674">
    <property type="term" value="F:protein serine/threonine kinase activity"/>
    <property type="evidence" value="ECO:0007669"/>
    <property type="project" value="UniProtKB-KW"/>
</dbReference>
<dbReference type="Proteomes" id="UP000886520">
    <property type="component" value="Chromosome 18"/>
</dbReference>
<dbReference type="PANTHER" id="PTHR48011">
    <property type="entry name" value="CCR4-NOT TRANSCRIPTIONAL COMPLEX SUBUNIT CAF120-RELATED"/>
    <property type="match status" value="1"/>
</dbReference>
<feature type="domain" description="Protein kinase" evidence="7">
    <location>
        <begin position="31"/>
        <end position="302"/>
    </location>
</feature>
<feature type="binding site" evidence="5">
    <location>
        <position position="60"/>
    </location>
    <ligand>
        <name>ATP</name>
        <dbReference type="ChEBI" id="CHEBI:30616"/>
    </ligand>
</feature>
<dbReference type="Pfam" id="PF00069">
    <property type="entry name" value="Pkinase"/>
    <property type="match status" value="1"/>
</dbReference>
<evidence type="ECO:0000313" key="9">
    <source>
        <dbReference type="Proteomes" id="UP000886520"/>
    </source>
</evidence>
<keyword evidence="3" id="KW-0418">Kinase</keyword>
<dbReference type="InterPro" id="IPR000719">
    <property type="entry name" value="Prot_kinase_dom"/>
</dbReference>
<evidence type="ECO:0000256" key="1">
    <source>
        <dbReference type="ARBA" id="ARBA00022679"/>
    </source>
</evidence>
<dbReference type="OrthoDB" id="275301at2759"/>
<dbReference type="InterPro" id="IPR052751">
    <property type="entry name" value="Plant_MAPKKK"/>
</dbReference>
<evidence type="ECO:0000256" key="6">
    <source>
        <dbReference type="RuleBase" id="RU000304"/>
    </source>
</evidence>
<evidence type="ECO:0000256" key="3">
    <source>
        <dbReference type="ARBA" id="ARBA00022777"/>
    </source>
</evidence>
<dbReference type="InterPro" id="IPR011009">
    <property type="entry name" value="Kinase-like_dom_sf"/>
</dbReference>